<organism evidence="2 3">
    <name type="scientific">Sipha flava</name>
    <name type="common">yellow sugarcane aphid</name>
    <dbReference type="NCBI Taxonomy" id="143950"/>
    <lineage>
        <taxon>Eukaryota</taxon>
        <taxon>Metazoa</taxon>
        <taxon>Ecdysozoa</taxon>
        <taxon>Arthropoda</taxon>
        <taxon>Hexapoda</taxon>
        <taxon>Insecta</taxon>
        <taxon>Pterygota</taxon>
        <taxon>Neoptera</taxon>
        <taxon>Paraneoptera</taxon>
        <taxon>Hemiptera</taxon>
        <taxon>Sternorrhyncha</taxon>
        <taxon>Aphidomorpha</taxon>
        <taxon>Aphidoidea</taxon>
        <taxon>Aphididae</taxon>
        <taxon>Sipha</taxon>
    </lineage>
</organism>
<evidence type="ECO:0000313" key="3">
    <source>
        <dbReference type="RefSeq" id="XP_025418236.1"/>
    </source>
</evidence>
<dbReference type="PANTHER" id="PTHR47890">
    <property type="entry name" value="LD24308P"/>
    <property type="match status" value="1"/>
</dbReference>
<evidence type="ECO:0000313" key="2">
    <source>
        <dbReference type="Proteomes" id="UP000694846"/>
    </source>
</evidence>
<dbReference type="Proteomes" id="UP000694846">
    <property type="component" value="Unplaced"/>
</dbReference>
<accession>A0A8B8G6N3</accession>
<feature type="chain" id="PRO_5034762218" evidence="1">
    <location>
        <begin position="22"/>
        <end position="682"/>
    </location>
</feature>
<reference evidence="3" key="1">
    <citation type="submission" date="2025-08" db="UniProtKB">
        <authorList>
            <consortium name="RefSeq"/>
        </authorList>
    </citation>
    <scope>IDENTIFICATION</scope>
    <source>
        <tissue evidence="3">Whole body</tissue>
    </source>
</reference>
<dbReference type="OrthoDB" id="6366357at2759"/>
<dbReference type="GeneID" id="112688982"/>
<keyword evidence="1" id="KW-0732">Signal</keyword>
<protein>
    <submittedName>
        <fullName evidence="3">Uncharacterized protein LOC112688982 isoform X1</fullName>
    </submittedName>
</protein>
<dbReference type="InterPro" id="IPR032062">
    <property type="entry name" value="DUF4803"/>
</dbReference>
<dbReference type="RefSeq" id="XP_025418236.1">
    <property type="nucleotide sequence ID" value="XM_025562451.1"/>
</dbReference>
<dbReference type="Pfam" id="PF16061">
    <property type="entry name" value="DUF4803"/>
    <property type="match status" value="1"/>
</dbReference>
<dbReference type="PANTHER" id="PTHR47890:SF1">
    <property type="entry name" value="LD24308P"/>
    <property type="match status" value="1"/>
</dbReference>
<proteinExistence type="predicted"/>
<gene>
    <name evidence="3" type="primary">LOC112688982</name>
</gene>
<sequence length="682" mass="78336">MYVKSVFAWCFLLSCSPSSSGLEWDDVNDIFGMTKNVVEYVSKSWDIVDKVPEHVGSENTPLIWFTKKRERSILTNFGRITQIVRSMQKETDDIRSIMLSNLNKLQSMSDVVLNGIQINELLESVRSIENDFKTMEEYKYGENDSNEKSRNTYSSYTLERFADAMLSFTSGAPIKQMAKIHTFIIPDLEGFKFHTHGGIFNILKDTMAKYKEGPGMLCDQKQSLQQMVFNLYGTLHLTQLKGFSVMQFSWMLLQTYGKGNFTYERTNQMIQFEKRIEEQLNALKYTMSSSSNIFWRCDPEKHIKDKTYLEVTELLQGYIENEADMNYEHSCMQNCEYYSVAEHKSCFNDQFCAKQHVCNGRILNCQYIDSDMRICQSKFGSSRRYDYIAYEKGRTLGDSSDCKGTMSNVDSWWTFLVLHCSYCFCICDSNEPSSDRHFSLRPSLSNIDQNKVVTGLRFIKIKQMFHLQVQEGDLGPRATINEDSRQWVELPGTSFTFRNKTLKNGVDYHTLSYASRSIDLDNVMAPEKMVITGVKFRLIGSHLNLEVRVTPFDFMTGKLIEPQNKSYWIGNENTELTDGSPRSEIYLNDLDLPTKASISSEPDMSSNKFLKFTHSSIDRDVAQSTIPFIDKQTVDPYPGVPLSGVGIYYKGVKSYGGFIGANVFTYDFSKDLNIKLFSIHGV</sequence>
<name>A0A8B8G6N3_9HEMI</name>
<dbReference type="AlphaFoldDB" id="A0A8B8G6N3"/>
<evidence type="ECO:0000256" key="1">
    <source>
        <dbReference type="SAM" id="SignalP"/>
    </source>
</evidence>
<dbReference type="PROSITE" id="PS51257">
    <property type="entry name" value="PROKAR_LIPOPROTEIN"/>
    <property type="match status" value="1"/>
</dbReference>
<keyword evidence="2" id="KW-1185">Reference proteome</keyword>
<feature type="signal peptide" evidence="1">
    <location>
        <begin position="1"/>
        <end position="21"/>
    </location>
</feature>